<sequence length="179" mass="19573">MHRLLTRTGAIVAAAAASLALTSFPANAATRTFHDAKSSDWWSDLTRVKVNNGTTYLTVTADVGSMTTEDRFYLWVDTDVNNAGPEYKGTAIPNSEWQKLRRVGSFSDSGKALSGENCWVMGTADVNSEPTVTFKVKRSCMKQPGKIRVAVKARYQLADAIKSDWGPGKNEFFGWVAKG</sequence>
<evidence type="ECO:0000256" key="1">
    <source>
        <dbReference type="SAM" id="SignalP"/>
    </source>
</evidence>
<dbReference type="AlphaFoldDB" id="A0A1H1WLD2"/>
<dbReference type="RefSeq" id="WP_091413528.1">
    <property type="nucleotide sequence ID" value="NZ_LT629749.1"/>
</dbReference>
<organism evidence="2 3">
    <name type="scientific">Friedmanniella luteola</name>
    <dbReference type="NCBI Taxonomy" id="546871"/>
    <lineage>
        <taxon>Bacteria</taxon>
        <taxon>Bacillati</taxon>
        <taxon>Actinomycetota</taxon>
        <taxon>Actinomycetes</taxon>
        <taxon>Propionibacteriales</taxon>
        <taxon>Nocardioidaceae</taxon>
        <taxon>Friedmanniella</taxon>
    </lineage>
</organism>
<feature type="signal peptide" evidence="1">
    <location>
        <begin position="1"/>
        <end position="28"/>
    </location>
</feature>
<dbReference type="OrthoDB" id="3780846at2"/>
<keyword evidence="3" id="KW-1185">Reference proteome</keyword>
<dbReference type="Proteomes" id="UP000199092">
    <property type="component" value="Chromosome I"/>
</dbReference>
<keyword evidence="1" id="KW-0732">Signal</keyword>
<evidence type="ECO:0000313" key="2">
    <source>
        <dbReference type="EMBL" id="SDS97490.1"/>
    </source>
</evidence>
<name>A0A1H1WLD2_9ACTN</name>
<reference evidence="2 3" key="1">
    <citation type="submission" date="2016-10" db="EMBL/GenBank/DDBJ databases">
        <authorList>
            <person name="de Groot N.N."/>
        </authorList>
    </citation>
    <scope>NUCLEOTIDE SEQUENCE [LARGE SCALE GENOMIC DNA]</scope>
    <source>
        <strain evidence="2 3">DSM 21741</strain>
    </source>
</reference>
<feature type="chain" id="PRO_5009264555" evidence="1">
    <location>
        <begin position="29"/>
        <end position="179"/>
    </location>
</feature>
<evidence type="ECO:0000313" key="3">
    <source>
        <dbReference type="Proteomes" id="UP000199092"/>
    </source>
</evidence>
<gene>
    <name evidence="2" type="ORF">SAMN04488543_2756</name>
</gene>
<dbReference type="EMBL" id="LT629749">
    <property type="protein sequence ID" value="SDS97490.1"/>
    <property type="molecule type" value="Genomic_DNA"/>
</dbReference>
<proteinExistence type="predicted"/>
<accession>A0A1H1WLD2</accession>
<protein>
    <submittedName>
        <fullName evidence="2">Uncharacterized protein</fullName>
    </submittedName>
</protein>